<protein>
    <submittedName>
        <fullName evidence="2">Uncharacterized protein</fullName>
    </submittedName>
</protein>
<proteinExistence type="predicted"/>
<name>A0A1G7PHN6_9ACTN</name>
<dbReference type="EMBL" id="FNAX01000011">
    <property type="protein sequence ID" value="SDF85806.1"/>
    <property type="molecule type" value="Genomic_DNA"/>
</dbReference>
<gene>
    <name evidence="2" type="ORF">SAMN05216260_111187</name>
</gene>
<dbReference type="Proteomes" id="UP000198614">
    <property type="component" value="Unassembled WGS sequence"/>
</dbReference>
<evidence type="ECO:0000256" key="1">
    <source>
        <dbReference type="SAM" id="MobiDB-lite"/>
    </source>
</evidence>
<evidence type="ECO:0000313" key="3">
    <source>
        <dbReference type="Proteomes" id="UP000198614"/>
    </source>
</evidence>
<reference evidence="2 3" key="1">
    <citation type="submission" date="2016-10" db="EMBL/GenBank/DDBJ databases">
        <authorList>
            <person name="de Groot N.N."/>
        </authorList>
    </citation>
    <scope>NUCLEOTIDE SEQUENCE [LARGE SCALE GENOMIC DNA]</scope>
    <source>
        <strain evidence="2 3">CGMCC 4.1859</strain>
    </source>
</reference>
<accession>A0A1G7PHN6</accession>
<evidence type="ECO:0000313" key="2">
    <source>
        <dbReference type="EMBL" id="SDF85806.1"/>
    </source>
</evidence>
<sequence>MVIKGRRSGTLVNSPGRTGGYWPVLARLHYRDPGDATACDTPNISPGPLSRNHTDG</sequence>
<dbReference type="AlphaFoldDB" id="A0A1G7PHN6"/>
<organism evidence="2 3">
    <name type="scientific">Streptomyces griseoaurantiacus</name>
    <dbReference type="NCBI Taxonomy" id="68213"/>
    <lineage>
        <taxon>Bacteria</taxon>
        <taxon>Bacillati</taxon>
        <taxon>Actinomycetota</taxon>
        <taxon>Actinomycetes</taxon>
        <taxon>Kitasatosporales</taxon>
        <taxon>Streptomycetaceae</taxon>
        <taxon>Streptomyces</taxon>
        <taxon>Streptomyces aurantiacus group</taxon>
    </lineage>
</organism>
<feature type="region of interest" description="Disordered" evidence="1">
    <location>
        <begin position="34"/>
        <end position="56"/>
    </location>
</feature>